<feature type="transmembrane region" description="Helical" evidence="5">
    <location>
        <begin position="226"/>
        <end position="248"/>
    </location>
</feature>
<feature type="transmembrane region" description="Helical" evidence="5">
    <location>
        <begin position="73"/>
        <end position="93"/>
    </location>
</feature>
<keyword evidence="3 5" id="KW-1133">Transmembrane helix</keyword>
<dbReference type="SUPFAM" id="SSF81321">
    <property type="entry name" value="Family A G protein-coupled receptor-like"/>
    <property type="match status" value="1"/>
</dbReference>
<dbReference type="KEGG" id="cel:CELE_K12D9.3"/>
<dbReference type="CTD" id="187324"/>
<keyword evidence="2 5" id="KW-0812">Transmembrane</keyword>
<gene>
    <name evidence="7 9" type="primary">srw-121</name>
    <name evidence="7" type="ORF">CELE_K12D9.3</name>
    <name evidence="9" type="ORF">K12D9.3</name>
</gene>
<dbReference type="UCSC" id="K12D9.3">
    <property type="organism name" value="c. elegans"/>
</dbReference>
<dbReference type="Proteomes" id="UP000001940">
    <property type="component" value="Chromosome V"/>
</dbReference>
<comment type="subcellular location">
    <subcellularLocation>
        <location evidence="1">Membrane</location>
    </subcellularLocation>
</comment>
<dbReference type="SMR" id="P91378"/>
<dbReference type="GO" id="GO:0008528">
    <property type="term" value="F:G protein-coupled peptide receptor activity"/>
    <property type="evidence" value="ECO:0007669"/>
    <property type="project" value="InterPro"/>
</dbReference>
<dbReference type="Gene3D" id="1.20.1070.10">
    <property type="entry name" value="Rhodopsin 7-helix transmembrane proteins"/>
    <property type="match status" value="1"/>
</dbReference>
<dbReference type="eggNOG" id="ENOG502RT6A">
    <property type="taxonomic scope" value="Eukaryota"/>
</dbReference>
<dbReference type="AlphaFoldDB" id="P91378"/>
<dbReference type="PANTHER" id="PTHR22751:SF30">
    <property type="entry name" value="G-PROTEIN COUPLED RECEPTORS FAMILY 1 PROFILE DOMAIN-CONTAINING PROTEIN"/>
    <property type="match status" value="1"/>
</dbReference>
<feature type="transmembrane region" description="Helical" evidence="5">
    <location>
        <begin position="269"/>
        <end position="298"/>
    </location>
</feature>
<reference evidence="7 8" key="1">
    <citation type="journal article" date="1998" name="Science">
        <title>Genome sequence of the nematode C. elegans: a platform for investigating biology.</title>
        <authorList>
            <consortium name="The C. elegans sequencing consortium"/>
            <person name="Sulson J.E."/>
            <person name="Waterston R."/>
        </authorList>
    </citation>
    <scope>NUCLEOTIDE SEQUENCE [LARGE SCALE GENOMIC DNA]</scope>
    <source>
        <strain evidence="7 8">Bristol N2</strain>
    </source>
</reference>
<evidence type="ECO:0000256" key="4">
    <source>
        <dbReference type="ARBA" id="ARBA00023136"/>
    </source>
</evidence>
<accession>P91378</accession>
<dbReference type="OMA" id="FIAMIRT"/>
<dbReference type="FunCoup" id="P91378">
    <property type="interactions" value="2"/>
</dbReference>
<dbReference type="EMBL" id="BX284605">
    <property type="protein sequence ID" value="CCD67257.1"/>
    <property type="molecule type" value="Genomic_DNA"/>
</dbReference>
<protein>
    <submittedName>
        <fullName evidence="7">G-protein coupled receptors family 1 profile domain-containing protein</fullName>
    </submittedName>
</protein>
<dbReference type="PIR" id="T25817">
    <property type="entry name" value="T25817"/>
</dbReference>
<evidence type="ECO:0000256" key="5">
    <source>
        <dbReference type="SAM" id="Phobius"/>
    </source>
</evidence>
<name>P91378_CAEEL</name>
<feature type="transmembrane region" description="Helical" evidence="5">
    <location>
        <begin position="310"/>
        <end position="332"/>
    </location>
</feature>
<dbReference type="HOGENOM" id="CLU_043715_1_0_1"/>
<dbReference type="GeneID" id="187324"/>
<evidence type="ECO:0000256" key="3">
    <source>
        <dbReference type="ARBA" id="ARBA00022989"/>
    </source>
</evidence>
<dbReference type="RefSeq" id="NP_503814.2">
    <property type="nucleotide sequence ID" value="NM_071413.2"/>
</dbReference>
<feature type="domain" description="G-protein coupled receptors family 1 profile" evidence="6">
    <location>
        <begin position="52"/>
        <end position="329"/>
    </location>
</feature>
<keyword evidence="7" id="KW-0675">Receptor</keyword>
<feature type="transmembrane region" description="Helical" evidence="5">
    <location>
        <begin position="130"/>
        <end position="148"/>
    </location>
</feature>
<keyword evidence="4 5" id="KW-0472">Membrane</keyword>
<keyword evidence="8" id="KW-1185">Reference proteome</keyword>
<dbReference type="PANTHER" id="PTHR22751">
    <property type="entry name" value="G-PROTEIN COUPLED RECEPTOR-RELATED"/>
    <property type="match status" value="1"/>
</dbReference>
<evidence type="ECO:0000259" key="6">
    <source>
        <dbReference type="PROSITE" id="PS50262"/>
    </source>
</evidence>
<dbReference type="OrthoDB" id="5871549at2759"/>
<dbReference type="Pfam" id="PF10324">
    <property type="entry name" value="7TM_GPCR_Srw"/>
    <property type="match status" value="1"/>
</dbReference>
<dbReference type="GO" id="GO:0016020">
    <property type="term" value="C:membrane"/>
    <property type="evidence" value="ECO:0007669"/>
    <property type="project" value="UniProtKB-SubCell"/>
</dbReference>
<evidence type="ECO:0000313" key="8">
    <source>
        <dbReference type="Proteomes" id="UP000001940"/>
    </source>
</evidence>
<evidence type="ECO:0000256" key="2">
    <source>
        <dbReference type="ARBA" id="ARBA00022692"/>
    </source>
</evidence>
<dbReference type="AGR" id="WB:WBGene00005868"/>
<dbReference type="PROSITE" id="PS50262">
    <property type="entry name" value="G_PROTEIN_RECEP_F1_2"/>
    <property type="match status" value="1"/>
</dbReference>
<feature type="transmembrane region" description="Helical" evidence="5">
    <location>
        <begin position="160"/>
        <end position="181"/>
    </location>
</feature>
<dbReference type="CDD" id="cd14978">
    <property type="entry name" value="7tmA_FMRFamide_R-like"/>
    <property type="match status" value="1"/>
</dbReference>
<feature type="transmembrane region" description="Helical" evidence="5">
    <location>
        <begin position="38"/>
        <end position="61"/>
    </location>
</feature>
<evidence type="ECO:0000313" key="9">
    <source>
        <dbReference type="WormBase" id="K12D9.3"/>
    </source>
</evidence>
<dbReference type="InterPro" id="IPR019427">
    <property type="entry name" value="7TM_GPCR_serpentine_rcpt_Srw"/>
</dbReference>
<sequence>MLLSDCNDLEYYYYEFQKSTAKSLCKFEKTFYPFSNKILAFVNEISISSVIINLLHFFILTRKPMRTSSINNLMAAVALFDIFTCFQQIEIIFEKYKYIFFSCLPKDTYGLVLARTLLIVVQDYARKCSTWLIIFIAMIRTLLVRNPLSNQFESLGKPKAAAIVIAIVCISSLPVSMFRFLENTLMESIPRQSCAPNRTYYEYVGSELFMDNEGSIAKYFNLLNSLVSDIIPCISLPIVTCLLVYAVLKSNKKRAKLISSYTDKSSRGKTGLVFCVAIMFFIVEFPYGLSIGTAWIFLLAPGVYNILNQLASIFSMLITLNSCTHLIICLIMSSQYRSTTIQIFTCGYFNQKKRISSRSQVP</sequence>
<proteinExistence type="predicted"/>
<dbReference type="PhylomeDB" id="P91378"/>
<organism evidence="7 8">
    <name type="scientific">Caenorhabditis elegans</name>
    <dbReference type="NCBI Taxonomy" id="6239"/>
    <lineage>
        <taxon>Eukaryota</taxon>
        <taxon>Metazoa</taxon>
        <taxon>Ecdysozoa</taxon>
        <taxon>Nematoda</taxon>
        <taxon>Chromadorea</taxon>
        <taxon>Rhabditida</taxon>
        <taxon>Rhabditina</taxon>
        <taxon>Rhabditomorpha</taxon>
        <taxon>Rhabditoidea</taxon>
        <taxon>Rhabditidae</taxon>
        <taxon>Peloderinae</taxon>
        <taxon>Caenorhabditis</taxon>
    </lineage>
</organism>
<evidence type="ECO:0000313" key="7">
    <source>
        <dbReference type="EMBL" id="CCD67257.1"/>
    </source>
</evidence>
<evidence type="ECO:0000256" key="1">
    <source>
        <dbReference type="ARBA" id="ARBA00004370"/>
    </source>
</evidence>
<dbReference type="InterPro" id="IPR017452">
    <property type="entry name" value="GPCR_Rhodpsn_7TM"/>
</dbReference>
<dbReference type="PaxDb" id="6239-K12D9.3"/>
<dbReference type="WormBase" id="K12D9.3">
    <property type="protein sequence ID" value="CE34343"/>
    <property type="gene ID" value="WBGene00005868"/>
    <property type="gene designation" value="srw-121"/>
</dbReference>
<dbReference type="InParanoid" id="P91378"/>